<feature type="domain" description="DNA mismatch repair protein S5" evidence="5">
    <location>
        <begin position="219"/>
        <end position="351"/>
    </location>
</feature>
<dbReference type="GO" id="GO:0006298">
    <property type="term" value="P:mismatch repair"/>
    <property type="evidence" value="ECO:0007669"/>
    <property type="project" value="InterPro"/>
</dbReference>
<dbReference type="SMART" id="SM01340">
    <property type="entry name" value="DNA_mis_repair"/>
    <property type="match status" value="1"/>
</dbReference>
<evidence type="ECO:0000259" key="5">
    <source>
        <dbReference type="SMART" id="SM01340"/>
    </source>
</evidence>
<dbReference type="GO" id="GO:0032300">
    <property type="term" value="C:mismatch repair complex"/>
    <property type="evidence" value="ECO:0007669"/>
    <property type="project" value="InterPro"/>
</dbReference>
<keyword evidence="2" id="KW-0227">DNA damage</keyword>
<evidence type="ECO:0000256" key="2">
    <source>
        <dbReference type="ARBA" id="ARBA00022763"/>
    </source>
</evidence>
<dbReference type="InterPro" id="IPR038973">
    <property type="entry name" value="MutL/Mlh/Pms-like"/>
</dbReference>
<name>A0A9P6U8J9_9FUNG</name>
<evidence type="ECO:0000256" key="1">
    <source>
        <dbReference type="ARBA" id="ARBA00006082"/>
    </source>
</evidence>
<feature type="region of interest" description="Disordered" evidence="3">
    <location>
        <begin position="698"/>
        <end position="725"/>
    </location>
</feature>
<dbReference type="GO" id="GO:0030983">
    <property type="term" value="F:mismatched DNA binding"/>
    <property type="evidence" value="ECO:0007669"/>
    <property type="project" value="InterPro"/>
</dbReference>
<evidence type="ECO:0000313" key="6">
    <source>
        <dbReference type="EMBL" id="KAG0263818.1"/>
    </source>
</evidence>
<dbReference type="InterPro" id="IPR002099">
    <property type="entry name" value="MutL/Mlh/PMS"/>
</dbReference>
<evidence type="ECO:0000259" key="4">
    <source>
        <dbReference type="SMART" id="SM00853"/>
    </source>
</evidence>
<dbReference type="Pfam" id="PF13589">
    <property type="entry name" value="HATPase_c_3"/>
    <property type="match status" value="1"/>
</dbReference>
<dbReference type="GO" id="GO:0140664">
    <property type="term" value="F:ATP-dependent DNA damage sensor activity"/>
    <property type="evidence" value="ECO:0007669"/>
    <property type="project" value="InterPro"/>
</dbReference>
<dbReference type="GO" id="GO:0016887">
    <property type="term" value="F:ATP hydrolysis activity"/>
    <property type="evidence" value="ECO:0007669"/>
    <property type="project" value="InterPro"/>
</dbReference>
<dbReference type="InterPro" id="IPR013507">
    <property type="entry name" value="DNA_mismatch_S5_2-like"/>
</dbReference>
<dbReference type="NCBIfam" id="TIGR00585">
    <property type="entry name" value="mutl"/>
    <property type="match status" value="1"/>
</dbReference>
<evidence type="ECO:0000313" key="7">
    <source>
        <dbReference type="Proteomes" id="UP000726737"/>
    </source>
</evidence>
<dbReference type="Gene3D" id="3.30.1540.20">
    <property type="entry name" value="MutL, C-terminal domain, dimerisation subdomain"/>
    <property type="match status" value="1"/>
</dbReference>
<dbReference type="SUPFAM" id="SSF54211">
    <property type="entry name" value="Ribosomal protein S5 domain 2-like"/>
    <property type="match status" value="1"/>
</dbReference>
<dbReference type="AlphaFoldDB" id="A0A9P6U8J9"/>
<dbReference type="InterPro" id="IPR036890">
    <property type="entry name" value="HATPase_C_sf"/>
</dbReference>
<reference evidence="6" key="1">
    <citation type="journal article" date="2020" name="Fungal Divers.">
        <title>Resolving the Mortierellaceae phylogeny through synthesis of multi-gene phylogenetics and phylogenomics.</title>
        <authorList>
            <person name="Vandepol N."/>
            <person name="Liber J."/>
            <person name="Desiro A."/>
            <person name="Na H."/>
            <person name="Kennedy M."/>
            <person name="Barry K."/>
            <person name="Grigoriev I.V."/>
            <person name="Miller A.N."/>
            <person name="O'Donnell K."/>
            <person name="Stajich J.E."/>
            <person name="Bonito G."/>
        </authorList>
    </citation>
    <scope>NUCLEOTIDE SEQUENCE</scope>
    <source>
        <strain evidence="6">KOD948</strain>
    </source>
</reference>
<sequence>MASISALPSDVAEELRASLVVNSLEQCAAELVQNSMDAKATMIEVKIDITGHSLQVSDNGEGIALADIERVGTRYATSKCTSLQDLERITTYGFRGEAVAAIAEMSLMDIVSRTRNQDNVYSTIFKGRDRLYCGRSSKLPRYSHGTTVSVRDLFYKFPVRQRYWSDAATSKLDTELEKVKRVLETLSLVAPQISFTLIDMVKDVKVFSCRKVDSQLHRITSILGQSLSSSLSFVRKLSEDKMYEFSGYFSTTGHYNRVHQYFFLNKRPIFYENLQRAVTQLFQQSTFSKENLAYDEDVRRSRERHPVFVLTLTCPTSEYDICADPSKATIEFQDEDRVLRLIRETVIDFLERQHLLSRTEAATLRKQTTTRKRKLRARGVVDNTMEEALPLEYVSRVKSSRPVRTRPSQRNNRGDEVDSACQTDIEFEDELEFELDAEWMASMLDDGFVSEEVQYDRRRDIGIMLPNNVMEQRRTRTSLPHAVGQRSRPFNTGTSGIWAQDALRKWVNPVFPTAPDHIPSLQSLNLDAGSGEGRSRSRESIEKRASRFFCTGSAKGNPFDIQSLQLSKTCLQQAHVISQLDSKFILCTMEAGYSAPASADVDENSCSRAHSKVLVVIDQHAADERVRVEMLMKEMCMCSSSRTNSAGTLDQLDHTHRLDSMVMIPPLPITLSAREWKLANQHSEWLYRWGIVLNDDRPTPSSSATKSLQDARSDRIQDGTEADPETVIVSQHFSGSFSTDYGPDCGASSLTPLASTSRTALETLTLAGQDQGLQQQPRLGSKVRMMPTKTHIAESDYLQGHVTALPRIVADRCVLDNTLTQDLIKDTISWVEESRCNFKGNLAEDIGDGMSRTNGLQAIEFQSFSCSIFTY</sequence>
<dbReference type="InterPro" id="IPR014790">
    <property type="entry name" value="MutL_C"/>
</dbReference>
<proteinExistence type="inferred from homology"/>
<feature type="compositionally biased region" description="Polar residues" evidence="3">
    <location>
        <begin position="699"/>
        <end position="708"/>
    </location>
</feature>
<dbReference type="Proteomes" id="UP000726737">
    <property type="component" value="Unassembled WGS sequence"/>
</dbReference>
<evidence type="ECO:0000256" key="3">
    <source>
        <dbReference type="SAM" id="MobiDB-lite"/>
    </source>
</evidence>
<dbReference type="OrthoDB" id="429932at2759"/>
<dbReference type="Pfam" id="PF01119">
    <property type="entry name" value="DNA_mis_repair"/>
    <property type="match status" value="1"/>
</dbReference>
<feature type="domain" description="MutL C-terminal dimerisation" evidence="4">
    <location>
        <begin position="576"/>
        <end position="734"/>
    </location>
</feature>
<dbReference type="EMBL" id="JAAAJA010000064">
    <property type="protein sequence ID" value="KAG0263818.1"/>
    <property type="molecule type" value="Genomic_DNA"/>
</dbReference>
<dbReference type="InterPro" id="IPR014721">
    <property type="entry name" value="Ribsml_uS5_D2-typ_fold_subgr"/>
</dbReference>
<dbReference type="InterPro" id="IPR042120">
    <property type="entry name" value="MutL_C_dimsub"/>
</dbReference>
<dbReference type="SMART" id="SM00853">
    <property type="entry name" value="MutL_C"/>
    <property type="match status" value="1"/>
</dbReference>
<accession>A0A9P6U8J9</accession>
<comment type="similarity">
    <text evidence="1">Belongs to the DNA mismatch repair MutL/HexB family.</text>
</comment>
<keyword evidence="7" id="KW-1185">Reference proteome</keyword>
<dbReference type="SUPFAM" id="SSF118116">
    <property type="entry name" value="DNA mismatch repair protein MutL"/>
    <property type="match status" value="1"/>
</dbReference>
<comment type="caution">
    <text evidence="6">The sequence shown here is derived from an EMBL/GenBank/DDBJ whole genome shotgun (WGS) entry which is preliminary data.</text>
</comment>
<dbReference type="InterPro" id="IPR037198">
    <property type="entry name" value="MutL_C_sf"/>
</dbReference>
<dbReference type="PANTHER" id="PTHR10073:SF47">
    <property type="entry name" value="DNA MISMATCH REPAIR PROTEIN MLH3"/>
    <property type="match status" value="1"/>
</dbReference>
<dbReference type="InterPro" id="IPR020568">
    <property type="entry name" value="Ribosomal_Su5_D2-typ_SF"/>
</dbReference>
<dbReference type="SUPFAM" id="SSF55874">
    <property type="entry name" value="ATPase domain of HSP90 chaperone/DNA topoisomerase II/histidine kinase"/>
    <property type="match status" value="1"/>
</dbReference>
<dbReference type="Gene3D" id="3.30.230.10">
    <property type="match status" value="1"/>
</dbReference>
<protein>
    <submittedName>
        <fullName evidence="6">DNA mismatch repair protein</fullName>
    </submittedName>
</protein>
<dbReference type="GO" id="GO:0005524">
    <property type="term" value="F:ATP binding"/>
    <property type="evidence" value="ECO:0007669"/>
    <property type="project" value="InterPro"/>
</dbReference>
<organism evidence="6 7">
    <name type="scientific">Mortierella polycephala</name>
    <dbReference type="NCBI Taxonomy" id="41804"/>
    <lineage>
        <taxon>Eukaryota</taxon>
        <taxon>Fungi</taxon>
        <taxon>Fungi incertae sedis</taxon>
        <taxon>Mucoromycota</taxon>
        <taxon>Mortierellomycotina</taxon>
        <taxon>Mortierellomycetes</taxon>
        <taxon>Mortierellales</taxon>
        <taxon>Mortierellaceae</taxon>
        <taxon>Mortierella</taxon>
    </lineage>
</organism>
<feature type="compositionally biased region" description="Basic and acidic residues" evidence="3">
    <location>
        <begin position="709"/>
        <end position="718"/>
    </location>
</feature>
<feature type="region of interest" description="Disordered" evidence="3">
    <location>
        <begin position="398"/>
        <end position="419"/>
    </location>
</feature>
<dbReference type="PANTHER" id="PTHR10073">
    <property type="entry name" value="DNA MISMATCH REPAIR PROTEIN MLH, PMS, MUTL"/>
    <property type="match status" value="1"/>
</dbReference>
<gene>
    <name evidence="6" type="primary">MLH3</name>
    <name evidence="6" type="ORF">BG011_008018</name>
</gene>
<dbReference type="Gene3D" id="3.30.565.10">
    <property type="entry name" value="Histidine kinase-like ATPase, C-terminal domain"/>
    <property type="match status" value="1"/>
</dbReference>